<protein>
    <submittedName>
        <fullName evidence="2">Peptidase of plants and bacteria-domain-containing protein</fullName>
    </submittedName>
</protein>
<gene>
    <name evidence="2" type="ORF">B0J11DRAFT_265227</name>
</gene>
<proteinExistence type="predicted"/>
<feature type="compositionally biased region" description="Low complexity" evidence="1">
    <location>
        <begin position="36"/>
        <end position="65"/>
    </location>
</feature>
<dbReference type="Proteomes" id="UP000700596">
    <property type="component" value="Unassembled WGS sequence"/>
</dbReference>
<dbReference type="PANTHER" id="PTHR33321">
    <property type="match status" value="1"/>
</dbReference>
<feature type="compositionally biased region" description="Polar residues" evidence="1">
    <location>
        <begin position="1"/>
        <end position="14"/>
    </location>
</feature>
<evidence type="ECO:0000313" key="2">
    <source>
        <dbReference type="EMBL" id="KAH7128229.1"/>
    </source>
</evidence>
<sequence>MPSSQENPTYHQTMSASTSEPPPPANEPAPQPSALPPNTNTNTNTTSTDETSPDPSNSTSTSTLPTPKPHPAPLLRLQIHDLSHSTTTPFLTKLPASTLLQTSLSTVLTHLYSTPAHPSIPPTRSVTLILRDMGGVAYTTGLDLDSAHKEIHLSTPYLSSISPARFAHEVTGVVVHEMVHCWQHDARGTAPGGLIEGIADWVRLKAGLGPPHWKRTAEGNWDSGYERTGYFLEWLEGRCGGDVVRRINRVLGEGRYEEGAFWKECCGAGIGELWEGYKESLEGEERAKEGC</sequence>
<dbReference type="AlphaFoldDB" id="A0A9P9DXK6"/>
<dbReference type="InterPro" id="IPR007541">
    <property type="entry name" value="Uncharacterised_BSP"/>
</dbReference>
<evidence type="ECO:0000313" key="3">
    <source>
        <dbReference type="Proteomes" id="UP000700596"/>
    </source>
</evidence>
<dbReference type="EMBL" id="JAGMWT010000005">
    <property type="protein sequence ID" value="KAH7128229.1"/>
    <property type="molecule type" value="Genomic_DNA"/>
</dbReference>
<comment type="caution">
    <text evidence="2">The sequence shown here is derived from an EMBL/GenBank/DDBJ whole genome shotgun (WGS) entry which is preliminary data.</text>
</comment>
<evidence type="ECO:0000256" key="1">
    <source>
        <dbReference type="SAM" id="MobiDB-lite"/>
    </source>
</evidence>
<name>A0A9P9DXK6_9PLEO</name>
<dbReference type="Pfam" id="PF04450">
    <property type="entry name" value="BSP"/>
    <property type="match status" value="1"/>
</dbReference>
<keyword evidence="3" id="KW-1185">Reference proteome</keyword>
<accession>A0A9P9DXK6</accession>
<dbReference type="PANTHER" id="PTHR33321:SF12">
    <property type="entry name" value="PLANT BASIC SECRETORY PROTEIN (BSP) FAMILY PROTEIN"/>
    <property type="match status" value="1"/>
</dbReference>
<feature type="compositionally biased region" description="Pro residues" evidence="1">
    <location>
        <begin position="20"/>
        <end position="35"/>
    </location>
</feature>
<organism evidence="2 3">
    <name type="scientific">Dendryphion nanum</name>
    <dbReference type="NCBI Taxonomy" id="256645"/>
    <lineage>
        <taxon>Eukaryota</taxon>
        <taxon>Fungi</taxon>
        <taxon>Dikarya</taxon>
        <taxon>Ascomycota</taxon>
        <taxon>Pezizomycotina</taxon>
        <taxon>Dothideomycetes</taxon>
        <taxon>Pleosporomycetidae</taxon>
        <taxon>Pleosporales</taxon>
        <taxon>Torulaceae</taxon>
        <taxon>Dendryphion</taxon>
    </lineage>
</organism>
<feature type="region of interest" description="Disordered" evidence="1">
    <location>
        <begin position="1"/>
        <end position="73"/>
    </location>
</feature>
<dbReference type="OrthoDB" id="891726at2759"/>
<reference evidence="2" key="1">
    <citation type="journal article" date="2021" name="Nat. Commun.">
        <title>Genetic determinants of endophytism in the Arabidopsis root mycobiome.</title>
        <authorList>
            <person name="Mesny F."/>
            <person name="Miyauchi S."/>
            <person name="Thiergart T."/>
            <person name="Pickel B."/>
            <person name="Atanasova L."/>
            <person name="Karlsson M."/>
            <person name="Huettel B."/>
            <person name="Barry K.W."/>
            <person name="Haridas S."/>
            <person name="Chen C."/>
            <person name="Bauer D."/>
            <person name="Andreopoulos W."/>
            <person name="Pangilinan J."/>
            <person name="LaButti K."/>
            <person name="Riley R."/>
            <person name="Lipzen A."/>
            <person name="Clum A."/>
            <person name="Drula E."/>
            <person name="Henrissat B."/>
            <person name="Kohler A."/>
            <person name="Grigoriev I.V."/>
            <person name="Martin F.M."/>
            <person name="Hacquard S."/>
        </authorList>
    </citation>
    <scope>NUCLEOTIDE SEQUENCE</scope>
    <source>
        <strain evidence="2">MPI-CAGE-CH-0243</strain>
    </source>
</reference>